<dbReference type="EMBL" id="CP058601">
    <property type="protein sequence ID" value="QLG48958.1"/>
    <property type="molecule type" value="Genomic_DNA"/>
</dbReference>
<sequence>MGHSIEQAVGIVCGIVGLSLIGLVSVLFLPGYTSGIGPLAVTGASGIVFVGVGVRNFDEQRRRIGAAVAAIGSAGTAVAAVYILVAAGESTANLLAVGAAGVAVLSLSLSALTSWDLCRYEPRFVELGGISATTASVILADLPPDTDEPFRTLFFAFGCLMAVYGVLILVAAFLVTNDDTRISAS</sequence>
<dbReference type="Proteomes" id="UP000509241">
    <property type="component" value="Chromosome"/>
</dbReference>
<evidence type="ECO:0000256" key="1">
    <source>
        <dbReference type="SAM" id="Phobius"/>
    </source>
</evidence>
<feature type="transmembrane region" description="Helical" evidence="1">
    <location>
        <begin position="35"/>
        <end position="54"/>
    </location>
</feature>
<dbReference type="AlphaFoldDB" id="A0A7D5KKE6"/>
<keyword evidence="3" id="KW-1185">Reference proteome</keyword>
<organism evidence="2 3">
    <name type="scientific">Natrinema halophilum</name>
    <dbReference type="NCBI Taxonomy" id="1699371"/>
    <lineage>
        <taxon>Archaea</taxon>
        <taxon>Methanobacteriati</taxon>
        <taxon>Methanobacteriota</taxon>
        <taxon>Stenosarchaea group</taxon>
        <taxon>Halobacteria</taxon>
        <taxon>Halobacteriales</taxon>
        <taxon>Natrialbaceae</taxon>
        <taxon>Natrinema</taxon>
    </lineage>
</organism>
<gene>
    <name evidence="2" type="ORF">HYG82_08880</name>
</gene>
<dbReference type="GeneID" id="56033401"/>
<protein>
    <submittedName>
        <fullName evidence="2">Uncharacterized protein</fullName>
    </submittedName>
</protein>
<feature type="transmembrane region" description="Helical" evidence="1">
    <location>
        <begin position="7"/>
        <end position="29"/>
    </location>
</feature>
<dbReference type="KEGG" id="haly:HYG82_08880"/>
<keyword evidence="1" id="KW-0472">Membrane</keyword>
<dbReference type="RefSeq" id="WP_179260694.1">
    <property type="nucleotide sequence ID" value="NZ_CP058601.1"/>
</dbReference>
<evidence type="ECO:0000313" key="2">
    <source>
        <dbReference type="EMBL" id="QLG48958.1"/>
    </source>
</evidence>
<proteinExistence type="predicted"/>
<feature type="transmembrane region" description="Helical" evidence="1">
    <location>
        <begin position="154"/>
        <end position="175"/>
    </location>
</feature>
<accession>A0A7D5KKE6</accession>
<keyword evidence="1" id="KW-1133">Transmembrane helix</keyword>
<reference evidence="2 3" key="1">
    <citation type="submission" date="2020-07" db="EMBL/GenBank/DDBJ databases">
        <authorList>
            <person name="Cui H."/>
        </authorList>
    </citation>
    <scope>NUCLEOTIDE SEQUENCE [LARGE SCALE GENOMIC DNA]</scope>
    <source>
        <strain evidence="2 3">YPL8</strain>
    </source>
</reference>
<name>A0A7D5KKE6_9EURY</name>
<feature type="transmembrane region" description="Helical" evidence="1">
    <location>
        <begin position="124"/>
        <end position="142"/>
    </location>
</feature>
<keyword evidence="1" id="KW-0812">Transmembrane</keyword>
<feature type="transmembrane region" description="Helical" evidence="1">
    <location>
        <begin position="91"/>
        <end position="112"/>
    </location>
</feature>
<evidence type="ECO:0000313" key="3">
    <source>
        <dbReference type="Proteomes" id="UP000509241"/>
    </source>
</evidence>
<feature type="transmembrane region" description="Helical" evidence="1">
    <location>
        <begin position="66"/>
        <end position="85"/>
    </location>
</feature>